<dbReference type="PANTHER" id="PTHR31694:SF26">
    <property type="entry name" value="OS05G0151100 PROTEIN"/>
    <property type="match status" value="1"/>
</dbReference>
<dbReference type="AlphaFoldDB" id="A0A7W7ALI7"/>
<evidence type="ECO:0000313" key="2">
    <source>
        <dbReference type="Proteomes" id="UP000574769"/>
    </source>
</evidence>
<dbReference type="InterPro" id="IPR052965">
    <property type="entry name" value="Pigment-catalase-like"/>
</dbReference>
<accession>A0A7W7ALI7</accession>
<proteinExistence type="predicted"/>
<dbReference type="Proteomes" id="UP000574769">
    <property type="component" value="Unassembled WGS sequence"/>
</dbReference>
<dbReference type="PANTHER" id="PTHR31694">
    <property type="entry name" value="DESICCATION-LIKE PROTEIN"/>
    <property type="match status" value="1"/>
</dbReference>
<evidence type="ECO:0008006" key="3">
    <source>
        <dbReference type="Google" id="ProtNLM"/>
    </source>
</evidence>
<dbReference type="Pfam" id="PF13668">
    <property type="entry name" value="Ferritin_2"/>
    <property type="match status" value="1"/>
</dbReference>
<dbReference type="InterPro" id="IPR009078">
    <property type="entry name" value="Ferritin-like_SF"/>
</dbReference>
<organism evidence="1 2">
    <name type="scientific">Sphingomonas abaci</name>
    <dbReference type="NCBI Taxonomy" id="237611"/>
    <lineage>
        <taxon>Bacteria</taxon>
        <taxon>Pseudomonadati</taxon>
        <taxon>Pseudomonadota</taxon>
        <taxon>Alphaproteobacteria</taxon>
        <taxon>Sphingomonadales</taxon>
        <taxon>Sphingomonadaceae</taxon>
        <taxon>Sphingomonas</taxon>
    </lineage>
</organism>
<comment type="caution">
    <text evidence="1">The sequence shown here is derived from an EMBL/GenBank/DDBJ whole genome shotgun (WGS) entry which is preliminary data.</text>
</comment>
<reference evidence="1 2" key="1">
    <citation type="submission" date="2020-08" db="EMBL/GenBank/DDBJ databases">
        <title>Genomic Encyclopedia of Type Strains, Phase IV (KMG-IV): sequencing the most valuable type-strain genomes for metagenomic binning, comparative biology and taxonomic classification.</title>
        <authorList>
            <person name="Goeker M."/>
        </authorList>
    </citation>
    <scope>NUCLEOTIDE SEQUENCE [LARGE SCALE GENOMIC DNA]</scope>
    <source>
        <strain evidence="1 2">DSM 15867</strain>
    </source>
</reference>
<evidence type="ECO:0000313" key="1">
    <source>
        <dbReference type="EMBL" id="MBB4618374.1"/>
    </source>
</evidence>
<keyword evidence="2" id="KW-1185">Reference proteome</keyword>
<protein>
    <recommendedName>
        <fullName evidence="3">Ferritin-like domain-containing protein</fullName>
    </recommendedName>
</protein>
<name>A0A7W7ALI7_9SPHN</name>
<dbReference type="SUPFAM" id="SSF47240">
    <property type="entry name" value="Ferritin-like"/>
    <property type="match status" value="1"/>
</dbReference>
<gene>
    <name evidence="1" type="ORF">GGQ96_002517</name>
</gene>
<dbReference type="EMBL" id="JACHNY010000005">
    <property type="protein sequence ID" value="MBB4618374.1"/>
    <property type="molecule type" value="Genomic_DNA"/>
</dbReference>
<sequence>MLTNYPGTASYINSLSFPVKQGSQGMANTSMGMEALEVHAERQQGRRAFFRAALGAAAVGSGAFLVSQAAQAQTLSEFDVLNFALNLEYLEANFYYYAVYGQAIPVSATGGTGAAGAATGGKQVTFSDRIIAEMAREIAEDELNHVLFLRRQLGERAVAQPAIDLSVSPTSAFSKAAQAATLIPTTASFDPYASDLNFLYGAFLFEDVGVTAYKGSSALITTPAYIDAAAGILAAEAYHAGIIRTTIDQMGSMPGLKASTVRGDTELVSTARDSLDGSTDLDQGIAYVASNAGDTSNIAPTDTNGLAFSRSAGQVLNIVYLTKAEATAGGFFPAGVNGAIRSSINNA</sequence>